<dbReference type="PANTHER" id="PTHR46287">
    <property type="entry name" value="BTB/POZ AND TAZ DOMAIN-CONTAINING PROTEIN 3-RELATED"/>
    <property type="match status" value="1"/>
</dbReference>
<dbReference type="EnsemblPlants" id="Pp3c9_20540V3.10">
    <property type="protein sequence ID" value="Pp3c9_20540V3.10"/>
    <property type="gene ID" value="Pp3c9_20540"/>
</dbReference>
<dbReference type="InterPro" id="IPR035898">
    <property type="entry name" value="TAZ_dom_sf"/>
</dbReference>
<keyword evidence="4" id="KW-0833">Ubl conjugation pathway</keyword>
<feature type="compositionally biased region" description="Polar residues" evidence="6">
    <location>
        <begin position="37"/>
        <end position="51"/>
    </location>
</feature>
<dbReference type="SUPFAM" id="SSF54695">
    <property type="entry name" value="POZ domain"/>
    <property type="match status" value="1"/>
</dbReference>
<dbReference type="GO" id="GO:0009725">
    <property type="term" value="P:response to hormone"/>
    <property type="evidence" value="ECO:0007669"/>
    <property type="project" value="UniProtKB-ARBA"/>
</dbReference>
<feature type="region of interest" description="Disordered" evidence="6">
    <location>
        <begin position="20"/>
        <end position="55"/>
    </location>
</feature>
<evidence type="ECO:0000256" key="4">
    <source>
        <dbReference type="ARBA" id="ARBA00022786"/>
    </source>
</evidence>
<dbReference type="Gramene" id="Pp3c9_20540V3.13">
    <property type="protein sequence ID" value="Pp3c9_20540V3.13"/>
    <property type="gene ID" value="Pp3c9_20540"/>
</dbReference>
<evidence type="ECO:0000256" key="6">
    <source>
        <dbReference type="SAM" id="MobiDB-lite"/>
    </source>
</evidence>
<dbReference type="Gene3D" id="1.25.40.420">
    <property type="match status" value="1"/>
</dbReference>
<dbReference type="FunFam" id="1.20.1020.10:FF:000004">
    <property type="entry name" value="BTB/POZ and TAZ domain-containing protein 2"/>
    <property type="match status" value="1"/>
</dbReference>
<dbReference type="InterPro" id="IPR000210">
    <property type="entry name" value="BTB/POZ_dom"/>
</dbReference>
<dbReference type="GO" id="GO:0005516">
    <property type="term" value="F:calmodulin binding"/>
    <property type="evidence" value="ECO:0007669"/>
    <property type="project" value="UniProtKB-ARBA"/>
</dbReference>
<dbReference type="SMART" id="SM00551">
    <property type="entry name" value="ZnF_TAZ"/>
    <property type="match status" value="1"/>
</dbReference>
<gene>
    <name evidence="9" type="primary">LOC112287055</name>
</gene>
<dbReference type="FunCoup" id="A0A7I4EJ44">
    <property type="interactions" value="8"/>
</dbReference>
<dbReference type="GO" id="GO:0008270">
    <property type="term" value="F:zinc ion binding"/>
    <property type="evidence" value="ECO:0007669"/>
    <property type="project" value="UniProtKB-KW"/>
</dbReference>
<dbReference type="InterPro" id="IPR044513">
    <property type="entry name" value="BT1/2/3/4/5"/>
</dbReference>
<feature type="compositionally biased region" description="Polar residues" evidence="6">
    <location>
        <begin position="149"/>
        <end position="160"/>
    </location>
</feature>
<reference evidence="9" key="3">
    <citation type="submission" date="2020-12" db="UniProtKB">
        <authorList>
            <consortium name="EnsemblPlants"/>
        </authorList>
    </citation>
    <scope>IDENTIFICATION</scope>
</reference>
<evidence type="ECO:0000313" key="9">
    <source>
        <dbReference type="EnsemblPlants" id="Pp3c9_20540V3.11"/>
    </source>
</evidence>
<dbReference type="Gramene" id="Pp3c9_20540V3.11">
    <property type="protein sequence ID" value="Pp3c9_20540V3.11"/>
    <property type="gene ID" value="Pp3c9_20540"/>
</dbReference>
<feature type="compositionally biased region" description="Low complexity" evidence="6">
    <location>
        <begin position="112"/>
        <end position="142"/>
    </location>
</feature>
<dbReference type="SUPFAM" id="SSF57933">
    <property type="entry name" value="TAZ domain"/>
    <property type="match status" value="1"/>
</dbReference>
<dbReference type="EnsemblPlants" id="Pp3c9_20540V3.12">
    <property type="protein sequence ID" value="Pp3c9_20540V3.12"/>
    <property type="gene ID" value="Pp3c9_20540"/>
</dbReference>
<feature type="region of interest" description="Disordered" evidence="6">
    <location>
        <begin position="83"/>
        <end position="176"/>
    </location>
</feature>
<reference evidence="9 10" key="1">
    <citation type="journal article" date="2008" name="Science">
        <title>The Physcomitrella genome reveals evolutionary insights into the conquest of land by plants.</title>
        <authorList>
            <person name="Rensing S."/>
            <person name="Lang D."/>
            <person name="Zimmer A."/>
            <person name="Terry A."/>
            <person name="Salamov A."/>
            <person name="Shapiro H."/>
            <person name="Nishiyama T."/>
            <person name="Perroud P.-F."/>
            <person name="Lindquist E."/>
            <person name="Kamisugi Y."/>
            <person name="Tanahashi T."/>
            <person name="Sakakibara K."/>
            <person name="Fujita T."/>
            <person name="Oishi K."/>
            <person name="Shin-I T."/>
            <person name="Kuroki Y."/>
            <person name="Toyoda A."/>
            <person name="Suzuki Y."/>
            <person name="Hashimoto A."/>
            <person name="Yamaguchi K."/>
            <person name="Sugano A."/>
            <person name="Kohara Y."/>
            <person name="Fujiyama A."/>
            <person name="Anterola A."/>
            <person name="Aoki S."/>
            <person name="Ashton N."/>
            <person name="Barbazuk W.B."/>
            <person name="Barker E."/>
            <person name="Bennetzen J."/>
            <person name="Bezanilla M."/>
            <person name="Blankenship R."/>
            <person name="Cho S.H."/>
            <person name="Dutcher S."/>
            <person name="Estelle M."/>
            <person name="Fawcett J.A."/>
            <person name="Gundlach H."/>
            <person name="Hanada K."/>
            <person name="Heyl A."/>
            <person name="Hicks K.A."/>
            <person name="Hugh J."/>
            <person name="Lohr M."/>
            <person name="Mayer K."/>
            <person name="Melkozernov A."/>
            <person name="Murata T."/>
            <person name="Nelson D."/>
            <person name="Pils B."/>
            <person name="Prigge M."/>
            <person name="Reiss B."/>
            <person name="Renner T."/>
            <person name="Rombauts S."/>
            <person name="Rushton P."/>
            <person name="Sanderfoot A."/>
            <person name="Schween G."/>
            <person name="Shiu S.-H."/>
            <person name="Stueber K."/>
            <person name="Theodoulou F.L."/>
            <person name="Tu H."/>
            <person name="Van de Peer Y."/>
            <person name="Verrier P.J."/>
            <person name="Waters E."/>
            <person name="Wood A."/>
            <person name="Yang L."/>
            <person name="Cove D."/>
            <person name="Cuming A."/>
            <person name="Hasebe M."/>
            <person name="Lucas S."/>
            <person name="Mishler D.B."/>
            <person name="Reski R."/>
            <person name="Grigoriev I."/>
            <person name="Quatrano R.S."/>
            <person name="Boore J.L."/>
        </authorList>
    </citation>
    <scope>NUCLEOTIDE SEQUENCE [LARGE SCALE GENOMIC DNA]</scope>
    <source>
        <strain evidence="9 10">cv. Gransden 2004</strain>
    </source>
</reference>
<sequence length="543" mass="60007">MILTTRGKEVQFWVHLDNPNSAGSGGMASSGPFGLDSASTSGRAPLPSQSHSEAHAALLRAASSFKEKSPSVYRSLSADGTRIYDSVQSPPEEIVSEESSSTPPSGKIQYPSLQELASSSSSSDLRLSKQSSFASSSSQQRSPVLAPGPSSSSPAVKSTTPGRIPAPPPPPSLKPRFRRQLVKLSSTLKRIPQECSRSGPVLVLKSTIDTWDRAFFEGINTDVTVCTNDGHQLGAHSTVLMSSSSVLKCLLLEQFQLSRHAVISIRGVPFQAVRCFLRFLYSSRCEQSDVEEFALHLIVLAHAYRIPALKRICTDSFEQGLLNLENVVDVLQISRLCDEPRLYLLCLRRIVSDFKDVARSDGWRAMKESEPGLEQDLLEAVIEFDSVSLAAKKRDRLRKREEDKVYTQLHDAMEALVHICRDGCRSIGPHDKVLDERKGDCAYPACKGLESLVRHFAACKLKVSGGCVHCKRMWQLLELHSRMCTVQESCKVPLCRHFRERVGQQPSRKEEMRWKMLVRKVQFAKAASGPFSLAAVSARLAQV</sequence>
<dbReference type="PROSITE" id="PS50134">
    <property type="entry name" value="ZF_TAZ"/>
    <property type="match status" value="1"/>
</dbReference>
<keyword evidence="3" id="KW-0863">Zinc-finger</keyword>
<dbReference type="Pfam" id="PF00651">
    <property type="entry name" value="BTB"/>
    <property type="match status" value="1"/>
</dbReference>
<name>A0A7I4EJ44_PHYPA</name>
<accession>A0A7I4EJ44</accession>
<dbReference type="PANTHER" id="PTHR46287:SF11">
    <property type="entry name" value="BTB_POZ AND TAZ DOMAIN-CONTAINING PROTEIN 4"/>
    <property type="match status" value="1"/>
</dbReference>
<evidence type="ECO:0008006" key="11">
    <source>
        <dbReference type="Google" id="ProtNLM"/>
    </source>
</evidence>
<dbReference type="RefSeq" id="XP_024385440.1">
    <property type="nucleotide sequence ID" value="XM_024529672.2"/>
</dbReference>
<evidence type="ECO:0000256" key="1">
    <source>
        <dbReference type="ARBA" id="ARBA00004906"/>
    </source>
</evidence>
<dbReference type="Proteomes" id="UP000006727">
    <property type="component" value="Chromosome 9"/>
</dbReference>
<dbReference type="GeneID" id="112287055"/>
<evidence type="ECO:0000256" key="2">
    <source>
        <dbReference type="ARBA" id="ARBA00022723"/>
    </source>
</evidence>
<dbReference type="AlphaFoldDB" id="A0A7I4EJ44"/>
<dbReference type="PROSITE" id="PS50097">
    <property type="entry name" value="BTB"/>
    <property type="match status" value="1"/>
</dbReference>
<comment type="pathway">
    <text evidence="1">Protein modification; protein ubiquitination.</text>
</comment>
<keyword evidence="10" id="KW-1185">Reference proteome</keyword>
<dbReference type="Pfam" id="PF02135">
    <property type="entry name" value="zf-TAZ"/>
    <property type="match status" value="1"/>
</dbReference>
<dbReference type="GO" id="GO:0042542">
    <property type="term" value="P:response to hydrogen peroxide"/>
    <property type="evidence" value="ECO:0007669"/>
    <property type="project" value="UniProtKB-ARBA"/>
</dbReference>
<dbReference type="EMBL" id="ABEU02000009">
    <property type="status" value="NOT_ANNOTATED_CDS"/>
    <property type="molecule type" value="Genomic_DNA"/>
</dbReference>
<organism evidence="9 10">
    <name type="scientific">Physcomitrium patens</name>
    <name type="common">Spreading-leaved earth moss</name>
    <name type="synonym">Physcomitrella patens</name>
    <dbReference type="NCBI Taxonomy" id="3218"/>
    <lineage>
        <taxon>Eukaryota</taxon>
        <taxon>Viridiplantae</taxon>
        <taxon>Streptophyta</taxon>
        <taxon>Embryophyta</taxon>
        <taxon>Bryophyta</taxon>
        <taxon>Bryophytina</taxon>
        <taxon>Bryopsida</taxon>
        <taxon>Funariidae</taxon>
        <taxon>Funariales</taxon>
        <taxon>Funariaceae</taxon>
        <taxon>Physcomitrium</taxon>
    </lineage>
</organism>
<dbReference type="Gene3D" id="3.30.710.10">
    <property type="entry name" value="Potassium Channel Kv1.1, Chain A"/>
    <property type="match status" value="1"/>
</dbReference>
<dbReference type="InterPro" id="IPR000197">
    <property type="entry name" value="Znf_TAZ"/>
</dbReference>
<keyword evidence="5" id="KW-0862">Zinc</keyword>
<evidence type="ECO:0000313" key="10">
    <source>
        <dbReference type="Proteomes" id="UP000006727"/>
    </source>
</evidence>
<feature type="compositionally biased region" description="Low complexity" evidence="6">
    <location>
        <begin position="86"/>
        <end position="105"/>
    </location>
</feature>
<dbReference type="Gramene" id="Pp3c9_20540V3.12">
    <property type="protein sequence ID" value="Pp3c9_20540V3.12"/>
    <property type="gene ID" value="Pp3c9_20540"/>
</dbReference>
<dbReference type="InterPro" id="IPR011333">
    <property type="entry name" value="SKP1/BTB/POZ_sf"/>
</dbReference>
<proteinExistence type="predicted"/>
<feature type="compositionally biased region" description="Pro residues" evidence="6">
    <location>
        <begin position="164"/>
        <end position="173"/>
    </location>
</feature>
<dbReference type="Gene3D" id="1.20.1020.10">
    <property type="entry name" value="TAZ domain"/>
    <property type="match status" value="1"/>
</dbReference>
<dbReference type="GO" id="GO:0006355">
    <property type="term" value="P:regulation of DNA-templated transcription"/>
    <property type="evidence" value="ECO:0007669"/>
    <property type="project" value="UniProtKB-ARBA"/>
</dbReference>
<evidence type="ECO:0000259" key="7">
    <source>
        <dbReference type="PROSITE" id="PS50097"/>
    </source>
</evidence>
<dbReference type="GO" id="GO:0009751">
    <property type="term" value="P:response to salicylic acid"/>
    <property type="evidence" value="ECO:0007669"/>
    <property type="project" value="UniProtKB-ARBA"/>
</dbReference>
<reference evidence="9 10" key="2">
    <citation type="journal article" date="2018" name="Plant J.">
        <title>The Physcomitrella patens chromosome-scale assembly reveals moss genome structure and evolution.</title>
        <authorList>
            <person name="Lang D."/>
            <person name="Ullrich K.K."/>
            <person name="Murat F."/>
            <person name="Fuchs J."/>
            <person name="Jenkins J."/>
            <person name="Haas F.B."/>
            <person name="Piednoel M."/>
            <person name="Gundlach H."/>
            <person name="Van Bel M."/>
            <person name="Meyberg R."/>
            <person name="Vives C."/>
            <person name="Morata J."/>
            <person name="Symeonidi A."/>
            <person name="Hiss M."/>
            <person name="Muchero W."/>
            <person name="Kamisugi Y."/>
            <person name="Saleh O."/>
            <person name="Blanc G."/>
            <person name="Decker E.L."/>
            <person name="van Gessel N."/>
            <person name="Grimwood J."/>
            <person name="Hayes R.D."/>
            <person name="Graham S.W."/>
            <person name="Gunter L.E."/>
            <person name="McDaniel S.F."/>
            <person name="Hoernstein S.N.W."/>
            <person name="Larsson A."/>
            <person name="Li F.W."/>
            <person name="Perroud P.F."/>
            <person name="Phillips J."/>
            <person name="Ranjan P."/>
            <person name="Rokshar D.S."/>
            <person name="Rothfels C.J."/>
            <person name="Schneider L."/>
            <person name="Shu S."/>
            <person name="Stevenson D.W."/>
            <person name="Thummler F."/>
            <person name="Tillich M."/>
            <person name="Villarreal Aguilar J.C."/>
            <person name="Widiez T."/>
            <person name="Wong G.K."/>
            <person name="Wymore A."/>
            <person name="Zhang Y."/>
            <person name="Zimmer A.D."/>
            <person name="Quatrano R.S."/>
            <person name="Mayer K.F.X."/>
            <person name="Goodstein D."/>
            <person name="Casacuberta J.M."/>
            <person name="Vandepoele K."/>
            <person name="Reski R."/>
            <person name="Cuming A.C."/>
            <person name="Tuskan G.A."/>
            <person name="Maumus F."/>
            <person name="Salse J."/>
            <person name="Schmutz J."/>
            <person name="Rensing S.A."/>
        </authorList>
    </citation>
    <scope>NUCLEOTIDE SEQUENCE [LARGE SCALE GENOMIC DNA]</scope>
    <source>
        <strain evidence="9 10">cv. Gransden 2004</strain>
    </source>
</reference>
<dbReference type="SMART" id="SM00225">
    <property type="entry name" value="BTB"/>
    <property type="match status" value="1"/>
</dbReference>
<dbReference type="EnsemblPlants" id="Pp3c9_20540V3.13">
    <property type="protein sequence ID" value="Pp3c9_20540V3.13"/>
    <property type="gene ID" value="Pp3c9_20540"/>
</dbReference>
<keyword evidence="2" id="KW-0479">Metal-binding</keyword>
<protein>
    <recommendedName>
        <fullName evidence="11">BTB domain-containing protein</fullName>
    </recommendedName>
</protein>
<dbReference type="CDD" id="cd14733">
    <property type="entry name" value="BACK"/>
    <property type="match status" value="1"/>
</dbReference>
<feature type="domain" description="BTB" evidence="7">
    <location>
        <begin position="221"/>
        <end position="289"/>
    </location>
</feature>
<dbReference type="OrthoDB" id="6359816at2759"/>
<dbReference type="EnsemblPlants" id="Pp3c9_20540V3.11">
    <property type="protein sequence ID" value="Pp3c9_20540V3.11"/>
    <property type="gene ID" value="Pp3c9_20540"/>
</dbReference>
<evidence type="ECO:0000256" key="3">
    <source>
        <dbReference type="ARBA" id="ARBA00022771"/>
    </source>
</evidence>
<evidence type="ECO:0000259" key="8">
    <source>
        <dbReference type="PROSITE" id="PS50134"/>
    </source>
</evidence>
<dbReference type="Gramene" id="Pp3c9_20540V3.10">
    <property type="protein sequence ID" value="Pp3c9_20540V3.10"/>
    <property type="gene ID" value="Pp3c9_20540"/>
</dbReference>
<evidence type="ECO:0000256" key="5">
    <source>
        <dbReference type="ARBA" id="ARBA00022833"/>
    </source>
</evidence>
<feature type="domain" description="TAZ-type" evidence="8">
    <location>
        <begin position="400"/>
        <end position="498"/>
    </location>
</feature>
<dbReference type="KEGG" id="ppp:112287055"/>